<sequence length="239" mass="27052">MRKLLTFVLLSIIVYGCSSDDNVISSLCFEKEYYEKPLLENSQEIVFSGGSDNLSIEVSDDDVLEATISNGKIKIKTKKKGFVFLVVKDNMDNTSVTIRIKVVDRYLSLRLANPIPNNSYYKKGDCLFLVNDENRSFYLCDESCSLKETGNYTLFMDNSAFSLSLFSAENIFLYDISNSSYSFLWSAIPIYLGFSWINEEIVNNSRAASPVGMTAVERGTGNVYYFYLDTTEIPYGILK</sequence>
<dbReference type="RefSeq" id="WP_215760825.1">
    <property type="nucleotide sequence ID" value="NZ_JAHKBE010000079.1"/>
</dbReference>
<name>A0ABV1FTI8_9BACT</name>
<organism evidence="1 2">
    <name type="scientific">Hallella faecis</name>
    <dbReference type="NCBI Taxonomy" id="2841596"/>
    <lineage>
        <taxon>Bacteria</taxon>
        <taxon>Pseudomonadati</taxon>
        <taxon>Bacteroidota</taxon>
        <taxon>Bacteroidia</taxon>
        <taxon>Bacteroidales</taxon>
        <taxon>Prevotellaceae</taxon>
        <taxon>Hallella</taxon>
    </lineage>
</organism>
<dbReference type="EMBL" id="JBBNFP010000075">
    <property type="protein sequence ID" value="MEQ2487746.1"/>
    <property type="molecule type" value="Genomic_DNA"/>
</dbReference>
<accession>A0ABV1FTI8</accession>
<evidence type="ECO:0000313" key="2">
    <source>
        <dbReference type="Proteomes" id="UP001487296"/>
    </source>
</evidence>
<reference evidence="1 2" key="1">
    <citation type="submission" date="2024-04" db="EMBL/GenBank/DDBJ databases">
        <title>Human intestinal bacterial collection.</title>
        <authorList>
            <person name="Pauvert C."/>
            <person name="Hitch T.C.A."/>
            <person name="Clavel T."/>
        </authorList>
    </citation>
    <scope>NUCLEOTIDE SEQUENCE [LARGE SCALE GENOMIC DNA]</scope>
    <source>
        <strain evidence="1 2">CLA-AA-H145</strain>
    </source>
</reference>
<keyword evidence="2" id="KW-1185">Reference proteome</keyword>
<dbReference type="PROSITE" id="PS51257">
    <property type="entry name" value="PROKAR_LIPOPROTEIN"/>
    <property type="match status" value="1"/>
</dbReference>
<evidence type="ECO:0000313" key="1">
    <source>
        <dbReference type="EMBL" id="MEQ2487746.1"/>
    </source>
</evidence>
<proteinExistence type="predicted"/>
<gene>
    <name evidence="1" type="ORF">AAAT34_11935</name>
</gene>
<comment type="caution">
    <text evidence="1">The sequence shown here is derived from an EMBL/GenBank/DDBJ whole genome shotgun (WGS) entry which is preliminary data.</text>
</comment>
<dbReference type="Proteomes" id="UP001487296">
    <property type="component" value="Unassembled WGS sequence"/>
</dbReference>
<protein>
    <recommendedName>
        <fullName evidence="3">BIG2 domain-containing protein</fullName>
    </recommendedName>
</protein>
<evidence type="ECO:0008006" key="3">
    <source>
        <dbReference type="Google" id="ProtNLM"/>
    </source>
</evidence>